<reference evidence="7" key="1">
    <citation type="submission" date="2021-03" db="EMBL/GenBank/DDBJ databases">
        <authorList>
            <person name="Li Z."/>
            <person name="Yang C."/>
        </authorList>
    </citation>
    <scope>NUCLEOTIDE SEQUENCE</scope>
    <source>
        <strain evidence="7">Dzin_1.0</strain>
        <tissue evidence="7">Leaf</tissue>
    </source>
</reference>
<comment type="subcellular location">
    <subcellularLocation>
        <location evidence="4">Nucleus</location>
    </subcellularLocation>
</comment>
<comment type="similarity">
    <text evidence="1 4">Belongs to the TIFY/JAZ family.</text>
</comment>
<evidence type="ECO:0000256" key="3">
    <source>
        <dbReference type="ARBA" id="ARBA00022843"/>
    </source>
</evidence>
<dbReference type="InterPro" id="IPR010399">
    <property type="entry name" value="Tify_dom"/>
</dbReference>
<evidence type="ECO:0000313" key="8">
    <source>
        <dbReference type="Proteomes" id="UP001085076"/>
    </source>
</evidence>
<dbReference type="GO" id="GO:2000022">
    <property type="term" value="P:regulation of jasmonic acid mediated signaling pathway"/>
    <property type="evidence" value="ECO:0007669"/>
    <property type="project" value="UniProtKB-UniRule"/>
</dbReference>
<keyword evidence="8" id="KW-1185">Reference proteome</keyword>
<evidence type="ECO:0000256" key="4">
    <source>
        <dbReference type="RuleBase" id="RU369065"/>
    </source>
</evidence>
<proteinExistence type="inferred from homology"/>
<sequence length="271" mass="29024">MTSSSGEDAPPAPSATRKPERPQSTFSVTCNLLSQFLKDRRAAGFGDLGLGIGTSDRVIGESFRTTPTTMSLLPGIDVSQNEDEETRKEEMKRNADLELFPQRAGFAPLAPTAPTEGNAGNPGRELQGKGQLTIIYGGKVLVFDDFTPDKAREIVQFAGRACEALQKQSYLYPAVNAIDHPNASLQQNSGSFPSTSGSGPVAAEQSSSLAQVIGSDMPIARRATLNRFLEKRKDRVIAKGPYQLNAAPLVQAAAAATAKPEENMQWHGFKS</sequence>
<organism evidence="7 8">
    <name type="scientific">Dioscorea zingiberensis</name>
    <dbReference type="NCBI Taxonomy" id="325984"/>
    <lineage>
        <taxon>Eukaryota</taxon>
        <taxon>Viridiplantae</taxon>
        <taxon>Streptophyta</taxon>
        <taxon>Embryophyta</taxon>
        <taxon>Tracheophyta</taxon>
        <taxon>Spermatophyta</taxon>
        <taxon>Magnoliopsida</taxon>
        <taxon>Liliopsida</taxon>
        <taxon>Dioscoreales</taxon>
        <taxon>Dioscoreaceae</taxon>
        <taxon>Dioscorea</taxon>
    </lineage>
</organism>
<comment type="caution">
    <text evidence="7">The sequence shown here is derived from an EMBL/GenBank/DDBJ whole genome shotgun (WGS) entry which is preliminary data.</text>
</comment>
<dbReference type="InterPro" id="IPR040390">
    <property type="entry name" value="TIFY/JAZ"/>
</dbReference>
<feature type="domain" description="Tify" evidence="6">
    <location>
        <begin position="125"/>
        <end position="160"/>
    </location>
</feature>
<keyword evidence="4" id="KW-0539">Nucleus</keyword>
<evidence type="ECO:0000256" key="1">
    <source>
        <dbReference type="ARBA" id="ARBA00008614"/>
    </source>
</evidence>
<name>A0A9D5DE44_9LILI</name>
<dbReference type="GO" id="GO:0005634">
    <property type="term" value="C:nucleus"/>
    <property type="evidence" value="ECO:0007669"/>
    <property type="project" value="UniProtKB-SubCell"/>
</dbReference>
<comment type="domain">
    <text evidence="4">The jas domain is required for interaction with COI1.</text>
</comment>
<feature type="region of interest" description="Disordered" evidence="5">
    <location>
        <begin position="185"/>
        <end position="207"/>
    </location>
</feature>
<dbReference type="Pfam" id="PF09425">
    <property type="entry name" value="Jas_motif"/>
    <property type="match status" value="1"/>
</dbReference>
<dbReference type="PANTHER" id="PTHR33077">
    <property type="entry name" value="PROTEIN TIFY 4A-RELATED-RELATED"/>
    <property type="match status" value="1"/>
</dbReference>
<dbReference type="OrthoDB" id="1937734at2759"/>
<dbReference type="Pfam" id="PF06200">
    <property type="entry name" value="tify"/>
    <property type="match status" value="1"/>
</dbReference>
<feature type="compositionally biased region" description="Low complexity" evidence="5">
    <location>
        <begin position="189"/>
        <end position="200"/>
    </location>
</feature>
<comment type="function">
    <text evidence="4">Repressor of jasmonate responses.</text>
</comment>
<dbReference type="InterPro" id="IPR018467">
    <property type="entry name" value="CCT_CS"/>
</dbReference>
<feature type="region of interest" description="Disordered" evidence="5">
    <location>
        <begin position="1"/>
        <end position="25"/>
    </location>
</feature>
<reference evidence="7" key="2">
    <citation type="journal article" date="2022" name="Hortic Res">
        <title>The genome of Dioscorea zingiberensis sheds light on the biosynthesis, origin and evolution of the medicinally important diosgenin saponins.</title>
        <authorList>
            <person name="Li Y."/>
            <person name="Tan C."/>
            <person name="Li Z."/>
            <person name="Guo J."/>
            <person name="Li S."/>
            <person name="Chen X."/>
            <person name="Wang C."/>
            <person name="Dai X."/>
            <person name="Yang H."/>
            <person name="Song W."/>
            <person name="Hou L."/>
            <person name="Xu J."/>
            <person name="Tong Z."/>
            <person name="Xu A."/>
            <person name="Yuan X."/>
            <person name="Wang W."/>
            <person name="Yang Q."/>
            <person name="Chen L."/>
            <person name="Sun Z."/>
            <person name="Wang K."/>
            <person name="Pan B."/>
            <person name="Chen J."/>
            <person name="Bao Y."/>
            <person name="Liu F."/>
            <person name="Qi X."/>
            <person name="Gang D.R."/>
            <person name="Wen J."/>
            <person name="Li J."/>
        </authorList>
    </citation>
    <scope>NUCLEOTIDE SEQUENCE</scope>
    <source>
        <strain evidence="7">Dzin_1.0</strain>
    </source>
</reference>
<dbReference type="PANTHER" id="PTHR33077:SF140">
    <property type="entry name" value="PROTEIN TIFY 10B"/>
    <property type="match status" value="1"/>
</dbReference>
<evidence type="ECO:0000256" key="5">
    <source>
        <dbReference type="SAM" id="MobiDB-lite"/>
    </source>
</evidence>
<evidence type="ECO:0000259" key="6">
    <source>
        <dbReference type="PROSITE" id="PS51320"/>
    </source>
</evidence>
<dbReference type="SMART" id="SM00979">
    <property type="entry name" value="TIFY"/>
    <property type="match status" value="1"/>
</dbReference>
<dbReference type="PROSITE" id="PS51320">
    <property type="entry name" value="TIFY"/>
    <property type="match status" value="1"/>
</dbReference>
<keyword evidence="3" id="KW-0832">Ubl conjugation</keyword>
<dbReference type="GO" id="GO:0009611">
    <property type="term" value="P:response to wounding"/>
    <property type="evidence" value="ECO:0007669"/>
    <property type="project" value="UniProtKB-UniRule"/>
</dbReference>
<dbReference type="Proteomes" id="UP001085076">
    <property type="component" value="Miscellaneous, Linkage group lg01"/>
</dbReference>
<dbReference type="EMBL" id="JAGGNH010000001">
    <property type="protein sequence ID" value="KAJ0988492.1"/>
    <property type="molecule type" value="Genomic_DNA"/>
</dbReference>
<evidence type="ECO:0000313" key="7">
    <source>
        <dbReference type="EMBL" id="KAJ0988492.1"/>
    </source>
</evidence>
<dbReference type="AlphaFoldDB" id="A0A9D5DE44"/>
<gene>
    <name evidence="7" type="ORF">J5N97_006848</name>
</gene>
<keyword evidence="2 4" id="KW-1184">Jasmonic acid signaling pathway</keyword>
<accession>A0A9D5DE44</accession>
<dbReference type="GO" id="GO:0031347">
    <property type="term" value="P:regulation of defense response"/>
    <property type="evidence" value="ECO:0007669"/>
    <property type="project" value="UniProtKB-UniRule"/>
</dbReference>
<protein>
    <recommendedName>
        <fullName evidence="4">Protein TIFY</fullName>
    </recommendedName>
    <alternativeName>
        <fullName evidence="4">Jasmonate ZIM domain-containing protein</fullName>
    </alternativeName>
</protein>
<evidence type="ECO:0000256" key="2">
    <source>
        <dbReference type="ARBA" id="ARBA00022819"/>
    </source>
</evidence>